<reference evidence="2" key="1">
    <citation type="submission" date="2016-06" db="EMBL/GenBank/DDBJ databases">
        <authorList>
            <person name="Zhan P."/>
        </authorList>
    </citation>
    <scope>NUCLEOTIDE SEQUENCE [LARGE SCALE GENOMIC DNA]</scope>
    <source>
        <strain evidence="2">T28</strain>
    </source>
</reference>
<sequence length="78" mass="9060">MWGIALKLFYEEEGTRIVLITKYHFGKIRAKGNFLDSDAIELSQEIKSKVNYWSFSLGIEESKWSNNATYGLYLIYNG</sequence>
<dbReference type="OrthoDB" id="1445341at2"/>
<comment type="caution">
    <text evidence="1">The sequence shown here is derived from an EMBL/GenBank/DDBJ whole genome shotgun (WGS) entry which is preliminary data.</text>
</comment>
<gene>
    <name evidence="1" type="ORF">A9200_00860</name>
</gene>
<evidence type="ECO:0000313" key="2">
    <source>
        <dbReference type="Proteomes" id="UP000092164"/>
    </source>
</evidence>
<name>A0A1B7ZEV9_9FLAO</name>
<dbReference type="STRING" id="1836467.BTR34_09230"/>
<keyword evidence="2" id="KW-1185">Reference proteome</keyword>
<evidence type="ECO:0000313" key="1">
    <source>
        <dbReference type="EMBL" id="OBR41972.1"/>
    </source>
</evidence>
<dbReference type="EMBL" id="LZFP01000001">
    <property type="protein sequence ID" value="OBR41972.1"/>
    <property type="molecule type" value="Genomic_DNA"/>
</dbReference>
<proteinExistence type="predicted"/>
<protein>
    <submittedName>
        <fullName evidence="1">Uncharacterized protein</fullName>
    </submittedName>
</protein>
<organism evidence="1 2">
    <name type="scientific">Maribacter hydrothermalis</name>
    <dbReference type="NCBI Taxonomy" id="1836467"/>
    <lineage>
        <taxon>Bacteria</taxon>
        <taxon>Pseudomonadati</taxon>
        <taxon>Bacteroidota</taxon>
        <taxon>Flavobacteriia</taxon>
        <taxon>Flavobacteriales</taxon>
        <taxon>Flavobacteriaceae</taxon>
        <taxon>Maribacter</taxon>
    </lineage>
</organism>
<accession>A0A1B7ZEV9</accession>
<dbReference type="RefSeq" id="WP_068480514.1">
    <property type="nucleotide sequence ID" value="NZ_CP018760.1"/>
</dbReference>
<dbReference type="Proteomes" id="UP000092164">
    <property type="component" value="Unassembled WGS sequence"/>
</dbReference>
<dbReference type="AlphaFoldDB" id="A0A1B7ZEV9"/>
<dbReference type="KEGG" id="mart:BTR34_09230"/>